<evidence type="ECO:0000256" key="1">
    <source>
        <dbReference type="ARBA" id="ARBA00000085"/>
    </source>
</evidence>
<feature type="domain" description="Histidine kinase" evidence="8">
    <location>
        <begin position="334"/>
        <end position="549"/>
    </location>
</feature>
<dbReference type="EC" id="2.7.13.3" evidence="2"/>
<organism evidence="9 10">
    <name type="scientific">Mucilaginibacter jinjuensis</name>
    <dbReference type="NCBI Taxonomy" id="1176721"/>
    <lineage>
        <taxon>Bacteria</taxon>
        <taxon>Pseudomonadati</taxon>
        <taxon>Bacteroidota</taxon>
        <taxon>Sphingobacteriia</taxon>
        <taxon>Sphingobacteriales</taxon>
        <taxon>Sphingobacteriaceae</taxon>
        <taxon>Mucilaginibacter</taxon>
    </lineage>
</organism>
<keyword evidence="4" id="KW-0808">Transferase</keyword>
<dbReference type="InterPro" id="IPR036097">
    <property type="entry name" value="HisK_dim/P_sf"/>
</dbReference>
<dbReference type="PROSITE" id="PS50109">
    <property type="entry name" value="HIS_KIN"/>
    <property type="match status" value="1"/>
</dbReference>
<dbReference type="InterPro" id="IPR003594">
    <property type="entry name" value="HATPase_dom"/>
</dbReference>
<dbReference type="SMART" id="SM00387">
    <property type="entry name" value="HATPase_c"/>
    <property type="match status" value="1"/>
</dbReference>
<evidence type="ECO:0000313" key="10">
    <source>
        <dbReference type="Proteomes" id="UP001216139"/>
    </source>
</evidence>
<dbReference type="Pfam" id="PF00512">
    <property type="entry name" value="HisKA"/>
    <property type="match status" value="1"/>
</dbReference>
<evidence type="ECO:0000256" key="7">
    <source>
        <dbReference type="SAM" id="Phobius"/>
    </source>
</evidence>
<dbReference type="CDD" id="cd00075">
    <property type="entry name" value="HATPase"/>
    <property type="match status" value="1"/>
</dbReference>
<sequence>MKPQQQGYQKNFSLIIAFFVLISITLVVALIIVYNLTERYVENEFASKKIDVLEQTIKPYNDLYLNKVYEITSYQGYLDSASAGKYSTTVFKDYPFVKRTIFYDVRIGNETIEPGSKKHRLGISVKSIYEYKLNKNNRVTGIRKPDVEDIDFRQMAAKFSYYIANADTSRAPNPVEIFKTFYDIKPDKVSYLNIPRRQEIKAYRTLQQTGETTSFYKQNMMTFYLDPYALHVTNSHPELYQNISIKPVVYDPLDDESKQLFVTELAFPGALSDYKLYFMSSGDYLQAEINRRFMPTAAIVFLIYFFLVFIGWLIYRNLSTNLKLFRLQYDFINNFTHEFKTPVSVIKIAGSNLRSEAELTERQRKHYGRILDEEADRLNDLMNKLLSFTQIENRSINIKRKEVNLEEFVTGYMETFRIKYPDFNIHYQIDNVYNFYTDPILLGSIFQNLIENAYKYSHPQHKELFIRVIHEKRDIVFTFIDKGIGIPKSEIKNIFKKFYRIENKYNQNGSVGLGLAFCKELANFMNGDITVKSELNQGSEFTVTLPYEI</sequence>
<accession>A0ABY7T8W9</accession>
<evidence type="ECO:0000259" key="8">
    <source>
        <dbReference type="PROSITE" id="PS50109"/>
    </source>
</evidence>
<reference evidence="9 10" key="1">
    <citation type="submission" date="2023-02" db="EMBL/GenBank/DDBJ databases">
        <title>Genome sequence of Mucilaginibacter jinjuensis strain KACC 16571.</title>
        <authorList>
            <person name="Kim S."/>
            <person name="Heo J."/>
            <person name="Kwon S.-W."/>
        </authorList>
    </citation>
    <scope>NUCLEOTIDE SEQUENCE [LARGE SCALE GENOMIC DNA]</scope>
    <source>
        <strain evidence="9 10">KACC 16571</strain>
    </source>
</reference>
<dbReference type="Gene3D" id="3.30.565.10">
    <property type="entry name" value="Histidine kinase-like ATPase, C-terminal domain"/>
    <property type="match status" value="1"/>
</dbReference>
<dbReference type="InterPro" id="IPR050351">
    <property type="entry name" value="BphY/WalK/GraS-like"/>
</dbReference>
<dbReference type="PANTHER" id="PTHR45453">
    <property type="entry name" value="PHOSPHATE REGULON SENSOR PROTEIN PHOR"/>
    <property type="match status" value="1"/>
</dbReference>
<dbReference type="PRINTS" id="PR00344">
    <property type="entry name" value="BCTRLSENSOR"/>
</dbReference>
<keyword evidence="7" id="KW-0472">Membrane</keyword>
<evidence type="ECO:0000313" key="9">
    <source>
        <dbReference type="EMBL" id="WCT12930.1"/>
    </source>
</evidence>
<keyword evidence="3" id="KW-0597">Phosphoprotein</keyword>
<dbReference type="Proteomes" id="UP001216139">
    <property type="component" value="Chromosome"/>
</dbReference>
<dbReference type="SMART" id="SM00388">
    <property type="entry name" value="HisKA"/>
    <property type="match status" value="1"/>
</dbReference>
<dbReference type="InterPro" id="IPR003661">
    <property type="entry name" value="HisK_dim/P_dom"/>
</dbReference>
<proteinExistence type="predicted"/>
<dbReference type="SUPFAM" id="SSF55874">
    <property type="entry name" value="ATPase domain of HSP90 chaperone/DNA topoisomerase II/histidine kinase"/>
    <property type="match status" value="1"/>
</dbReference>
<dbReference type="Gene3D" id="1.10.287.130">
    <property type="match status" value="1"/>
</dbReference>
<comment type="catalytic activity">
    <reaction evidence="1">
        <text>ATP + protein L-histidine = ADP + protein N-phospho-L-histidine.</text>
        <dbReference type="EC" id="2.7.13.3"/>
    </reaction>
</comment>
<protein>
    <recommendedName>
        <fullName evidence="2">histidine kinase</fullName>
        <ecNumber evidence="2">2.7.13.3</ecNumber>
    </recommendedName>
</protein>
<dbReference type="InterPro" id="IPR036890">
    <property type="entry name" value="HATPase_C_sf"/>
</dbReference>
<gene>
    <name evidence="9" type="ORF">PQO05_03150</name>
</gene>
<evidence type="ECO:0000256" key="4">
    <source>
        <dbReference type="ARBA" id="ARBA00022679"/>
    </source>
</evidence>
<dbReference type="PANTHER" id="PTHR45453:SF1">
    <property type="entry name" value="PHOSPHATE REGULON SENSOR PROTEIN PHOR"/>
    <property type="match status" value="1"/>
</dbReference>
<dbReference type="GO" id="GO:0016301">
    <property type="term" value="F:kinase activity"/>
    <property type="evidence" value="ECO:0007669"/>
    <property type="project" value="UniProtKB-KW"/>
</dbReference>
<name>A0ABY7T8W9_9SPHI</name>
<keyword evidence="6" id="KW-0902">Two-component regulatory system</keyword>
<evidence type="ECO:0000256" key="5">
    <source>
        <dbReference type="ARBA" id="ARBA00022777"/>
    </source>
</evidence>
<dbReference type="Pfam" id="PF02518">
    <property type="entry name" value="HATPase_c"/>
    <property type="match status" value="1"/>
</dbReference>
<dbReference type="InterPro" id="IPR005467">
    <property type="entry name" value="His_kinase_dom"/>
</dbReference>
<feature type="transmembrane region" description="Helical" evidence="7">
    <location>
        <begin position="293"/>
        <end position="315"/>
    </location>
</feature>
<dbReference type="CDD" id="cd00082">
    <property type="entry name" value="HisKA"/>
    <property type="match status" value="1"/>
</dbReference>
<keyword evidence="7" id="KW-1133">Transmembrane helix</keyword>
<feature type="transmembrane region" description="Helical" evidence="7">
    <location>
        <begin position="12"/>
        <end position="34"/>
    </location>
</feature>
<evidence type="ECO:0000256" key="3">
    <source>
        <dbReference type="ARBA" id="ARBA00022553"/>
    </source>
</evidence>
<keyword evidence="5 9" id="KW-0418">Kinase</keyword>
<dbReference type="RefSeq" id="WP_273631203.1">
    <property type="nucleotide sequence ID" value="NZ_CP117167.1"/>
</dbReference>
<evidence type="ECO:0000256" key="2">
    <source>
        <dbReference type="ARBA" id="ARBA00012438"/>
    </source>
</evidence>
<dbReference type="EMBL" id="CP117167">
    <property type="protein sequence ID" value="WCT12930.1"/>
    <property type="molecule type" value="Genomic_DNA"/>
</dbReference>
<dbReference type="SUPFAM" id="SSF47384">
    <property type="entry name" value="Homodimeric domain of signal transducing histidine kinase"/>
    <property type="match status" value="1"/>
</dbReference>
<dbReference type="InterPro" id="IPR004358">
    <property type="entry name" value="Sig_transdc_His_kin-like_C"/>
</dbReference>
<keyword evidence="7" id="KW-0812">Transmembrane</keyword>
<keyword evidence="10" id="KW-1185">Reference proteome</keyword>
<evidence type="ECO:0000256" key="6">
    <source>
        <dbReference type="ARBA" id="ARBA00023012"/>
    </source>
</evidence>